<dbReference type="AlphaFoldDB" id="H0EXC8"/>
<evidence type="ECO:0000313" key="2">
    <source>
        <dbReference type="Proteomes" id="UP000005446"/>
    </source>
</evidence>
<gene>
    <name evidence="1" type="ORF">M7I_7462</name>
</gene>
<dbReference type="Proteomes" id="UP000005446">
    <property type="component" value="Unassembled WGS sequence"/>
</dbReference>
<dbReference type="EMBL" id="AGUE01000221">
    <property type="protein sequence ID" value="EHK96837.1"/>
    <property type="molecule type" value="Genomic_DNA"/>
</dbReference>
<keyword evidence="2" id="KW-1185">Reference proteome</keyword>
<organism evidence="1 2">
    <name type="scientific">Glarea lozoyensis (strain ATCC 74030 / MF5533)</name>
    <dbReference type="NCBI Taxonomy" id="1104152"/>
    <lineage>
        <taxon>Eukaryota</taxon>
        <taxon>Fungi</taxon>
        <taxon>Dikarya</taxon>
        <taxon>Ascomycota</taxon>
        <taxon>Pezizomycotina</taxon>
        <taxon>Leotiomycetes</taxon>
        <taxon>Helotiales</taxon>
        <taxon>Helotiaceae</taxon>
        <taxon>Glarea</taxon>
    </lineage>
</organism>
<name>H0EXC8_GLAL7</name>
<dbReference type="PANTHER" id="PTHR36847">
    <property type="entry name" value="AMIDOLIGASE ENZYME"/>
    <property type="match status" value="1"/>
</dbReference>
<comment type="caution">
    <text evidence="1">The sequence shown here is derived from an EMBL/GenBank/DDBJ whole genome shotgun (WGS) entry which is preliminary data.</text>
</comment>
<dbReference type="HOGENOM" id="CLU_688965_0_0_1"/>
<evidence type="ECO:0000313" key="1">
    <source>
        <dbReference type="EMBL" id="EHK96837.1"/>
    </source>
</evidence>
<protein>
    <submittedName>
        <fullName evidence="1">Uncharacterized protein</fullName>
    </submittedName>
</protein>
<accession>H0EXC8</accession>
<dbReference type="PANTHER" id="PTHR36847:SF1">
    <property type="entry name" value="AMIDOLIGASE ENZYME"/>
    <property type="match status" value="1"/>
</dbReference>
<proteinExistence type="predicted"/>
<reference evidence="1 2" key="1">
    <citation type="journal article" date="2012" name="Eukaryot. Cell">
        <title>Genome sequence of the fungus Glarea lozoyensis: the first genome sequence of a species from the Helotiaceae family.</title>
        <authorList>
            <person name="Youssar L."/>
            <person name="Gruening B.A."/>
            <person name="Erxleben A."/>
            <person name="Guenther S."/>
            <person name="Huettel W."/>
        </authorList>
    </citation>
    <scope>NUCLEOTIDE SEQUENCE [LARGE SCALE GENOMIC DNA]</scope>
    <source>
        <strain evidence="2">ATCC 74030 / MF5533</strain>
    </source>
</reference>
<dbReference type="InParanoid" id="H0EXC8"/>
<dbReference type="OrthoDB" id="412402at2759"/>
<sequence length="400" mass="45291">MSDANLLNQAVKVTNTAKVGKSLVNKQPPLRISLELDLIQLYSFPIDGKELEFGDLLYLMKNDNENSRAIVRQHVSHVISPHTPKKPFLERDLRFKAFDTWSVIGGEQVEVECLRGARIKRYDVKVTSPELNFSYQAFDQVRNVYNAVAKNGHTSISDRCFLRVNIISDDTILKFPVMRNLMAILWTFEPHIERAHRELHLIEKYGSAGLRRSKNTSTILGDPLKALEEIMKCNYLSELGKLLRIDDSSAYIFDTRHYGFDCYTYAGSSEDDSSDDGCPDDDDSEKVHAQKADVKKAQLPKLVQAGSQNIVFRQHRGTLDVEEAINWVLLCRGFVNLAQSMDSIILSSLLKAWIIVPERNDVSVLVVIIREVLCLPEVAGYYEDRGNAVVDEQQDTTPIA</sequence>